<protein>
    <submittedName>
        <fullName evidence="2">Uncharacterized protein</fullName>
    </submittedName>
</protein>
<dbReference type="Proteomes" id="UP001519460">
    <property type="component" value="Unassembled WGS sequence"/>
</dbReference>
<keyword evidence="3" id="KW-1185">Reference proteome</keyword>
<dbReference type="AlphaFoldDB" id="A0ABD0M7I3"/>
<feature type="compositionally biased region" description="Basic residues" evidence="1">
    <location>
        <begin position="40"/>
        <end position="49"/>
    </location>
</feature>
<name>A0ABD0M7I3_9CAEN</name>
<organism evidence="2 3">
    <name type="scientific">Batillaria attramentaria</name>
    <dbReference type="NCBI Taxonomy" id="370345"/>
    <lineage>
        <taxon>Eukaryota</taxon>
        <taxon>Metazoa</taxon>
        <taxon>Spiralia</taxon>
        <taxon>Lophotrochozoa</taxon>
        <taxon>Mollusca</taxon>
        <taxon>Gastropoda</taxon>
        <taxon>Caenogastropoda</taxon>
        <taxon>Sorbeoconcha</taxon>
        <taxon>Cerithioidea</taxon>
        <taxon>Batillariidae</taxon>
        <taxon>Batillaria</taxon>
    </lineage>
</organism>
<dbReference type="EMBL" id="JACVVK020000003">
    <property type="protein sequence ID" value="KAK7507728.1"/>
    <property type="molecule type" value="Genomic_DNA"/>
</dbReference>
<feature type="non-terminal residue" evidence="2">
    <location>
        <position position="88"/>
    </location>
</feature>
<proteinExistence type="predicted"/>
<accession>A0ABD0M7I3</accession>
<gene>
    <name evidence="2" type="ORF">BaRGS_00000693</name>
</gene>
<evidence type="ECO:0000256" key="1">
    <source>
        <dbReference type="SAM" id="MobiDB-lite"/>
    </source>
</evidence>
<sequence length="88" mass="9726">KVETTATPGQRRQSQKGQKLRDSEGQAKVETTATPGQRRQSPKKARSYKIVRDRIDTETGCPSVAKVETVATPGQRRQSSKVAKNCEK</sequence>
<evidence type="ECO:0000313" key="3">
    <source>
        <dbReference type="Proteomes" id="UP001519460"/>
    </source>
</evidence>
<comment type="caution">
    <text evidence="2">The sequence shown here is derived from an EMBL/GenBank/DDBJ whole genome shotgun (WGS) entry which is preliminary data.</text>
</comment>
<feature type="non-terminal residue" evidence="2">
    <location>
        <position position="1"/>
    </location>
</feature>
<evidence type="ECO:0000313" key="2">
    <source>
        <dbReference type="EMBL" id="KAK7507728.1"/>
    </source>
</evidence>
<feature type="region of interest" description="Disordered" evidence="1">
    <location>
        <begin position="1"/>
        <end position="49"/>
    </location>
</feature>
<feature type="compositionally biased region" description="Polar residues" evidence="1">
    <location>
        <begin position="1"/>
        <end position="17"/>
    </location>
</feature>
<feature type="compositionally biased region" description="Polar residues" evidence="1">
    <location>
        <begin position="29"/>
        <end position="39"/>
    </location>
</feature>
<reference evidence="2 3" key="1">
    <citation type="journal article" date="2023" name="Sci. Data">
        <title>Genome assembly of the Korean intertidal mud-creeper Batillaria attramentaria.</title>
        <authorList>
            <person name="Patra A.K."/>
            <person name="Ho P.T."/>
            <person name="Jun S."/>
            <person name="Lee S.J."/>
            <person name="Kim Y."/>
            <person name="Won Y.J."/>
        </authorList>
    </citation>
    <scope>NUCLEOTIDE SEQUENCE [LARGE SCALE GENOMIC DNA]</scope>
    <source>
        <strain evidence="2">Wonlab-2016</strain>
    </source>
</reference>
<feature type="region of interest" description="Disordered" evidence="1">
    <location>
        <begin position="66"/>
        <end position="88"/>
    </location>
</feature>